<evidence type="ECO:0000313" key="1">
    <source>
        <dbReference type="EMBL" id="KKL79643.1"/>
    </source>
</evidence>
<dbReference type="EMBL" id="LAZR01023107">
    <property type="protein sequence ID" value="KKL79643.1"/>
    <property type="molecule type" value="Genomic_DNA"/>
</dbReference>
<name>A0A0F9EZT3_9ZZZZ</name>
<feature type="non-terminal residue" evidence="1">
    <location>
        <position position="1"/>
    </location>
</feature>
<accession>A0A0F9EZT3</accession>
<sequence>KNMVDKLLNKYRKNIVMLDGILQWALNPTSKSAGYGFGVNYDHIMKNLKLTHELSIPEVEKVIKVIKEEFSELVKKEGEIYDIQKKIIAEINKSHYPIFFKFIKRRISKASEEVINFLNIYKNHPVEYDNLQAQFNAIYGSNVDESKIIHAGILKVLYWISSGNIDNSSSSPELIPFLDKIIEGLKLKWNPDKVNVKKYVKNLKDNNKMDVVHFLVGLMERDEIYIRYFNKNNTTLFSNLRQKGFIGIYDTPHQSYKDRLSTVCVSFLIREELFNAIEILVEEKNEERTKKIIKLLEYEIENKKEASDKEIIRIAGIRIDELDEFKELTSELPQESFDGDEKIAKMATETIIKFDNPTLYDLLNSLKFDIKTARKVGKYLVEKKMIESLSRIEGSAPSETSSRSRPVEIYCEECRTVLTDRENPKFCPLCGSSNLTEKMI</sequence>
<organism evidence="1">
    <name type="scientific">marine sediment metagenome</name>
    <dbReference type="NCBI Taxonomy" id="412755"/>
    <lineage>
        <taxon>unclassified sequences</taxon>
        <taxon>metagenomes</taxon>
        <taxon>ecological metagenomes</taxon>
    </lineage>
</organism>
<comment type="caution">
    <text evidence="1">The sequence shown here is derived from an EMBL/GenBank/DDBJ whole genome shotgun (WGS) entry which is preliminary data.</text>
</comment>
<gene>
    <name evidence="1" type="ORF">LCGC14_2012750</name>
</gene>
<reference evidence="1" key="1">
    <citation type="journal article" date="2015" name="Nature">
        <title>Complex archaea that bridge the gap between prokaryotes and eukaryotes.</title>
        <authorList>
            <person name="Spang A."/>
            <person name="Saw J.H."/>
            <person name="Jorgensen S.L."/>
            <person name="Zaremba-Niedzwiedzka K."/>
            <person name="Martijn J."/>
            <person name="Lind A.E."/>
            <person name="van Eijk R."/>
            <person name="Schleper C."/>
            <person name="Guy L."/>
            <person name="Ettema T.J."/>
        </authorList>
    </citation>
    <scope>NUCLEOTIDE SEQUENCE</scope>
</reference>
<proteinExistence type="predicted"/>
<dbReference type="AlphaFoldDB" id="A0A0F9EZT3"/>
<protein>
    <submittedName>
        <fullName evidence="1">Uncharacterized protein</fullName>
    </submittedName>
</protein>